<protein>
    <submittedName>
        <fullName evidence="2">Uncharacterized protein</fullName>
    </submittedName>
</protein>
<reference evidence="2 3" key="1">
    <citation type="submission" date="2015-10" db="EMBL/GenBank/DDBJ databases">
        <title>Full genome of DAOMC 229536 Phialocephala scopiformis, a fungal endophyte of spruce producing the potent anti-insectan compound rugulosin.</title>
        <authorList>
            <consortium name="DOE Joint Genome Institute"/>
            <person name="Walker A.K."/>
            <person name="Frasz S.L."/>
            <person name="Seifert K.A."/>
            <person name="Miller J.D."/>
            <person name="Mondo S.J."/>
            <person name="Labutti K."/>
            <person name="Lipzen A."/>
            <person name="Dockter R."/>
            <person name="Kennedy M."/>
            <person name="Grigoriev I.V."/>
            <person name="Spatafora J.W."/>
        </authorList>
    </citation>
    <scope>NUCLEOTIDE SEQUENCE [LARGE SCALE GENOMIC DNA]</scope>
    <source>
        <strain evidence="2 3">CBS 120377</strain>
    </source>
</reference>
<feature type="region of interest" description="Disordered" evidence="1">
    <location>
        <begin position="99"/>
        <end position="118"/>
    </location>
</feature>
<dbReference type="GeneID" id="28831840"/>
<sequence length="220" mass="24261">MPARTYPRSISNERKDETRRHGPSFSSTPTIGRVRTSGGVIASTSPTTVDKAKSNSRPSSHQRRPRRQQALRPSPPPSHQKYPEAAAYDLTSHTLASAQSHYQSASVPGLPSAAKWPHHSSVADRKSMDDDLLGLGVDQFKYDPYSRTARISEEDFESTPNEGYLAGNLSSRSFKVVGRYGMTIDGGVQGAIFAWDQAETLLTRRGYSYDSVDRTDETIL</sequence>
<feature type="region of interest" description="Disordered" evidence="1">
    <location>
        <begin position="1"/>
        <end position="82"/>
    </location>
</feature>
<gene>
    <name evidence="2" type="ORF">LY89DRAFT_777137</name>
</gene>
<evidence type="ECO:0000256" key="1">
    <source>
        <dbReference type="SAM" id="MobiDB-lite"/>
    </source>
</evidence>
<dbReference type="Proteomes" id="UP000070700">
    <property type="component" value="Unassembled WGS sequence"/>
</dbReference>
<keyword evidence="3" id="KW-1185">Reference proteome</keyword>
<proteinExistence type="predicted"/>
<dbReference type="KEGG" id="psco:LY89DRAFT_777137"/>
<dbReference type="InParanoid" id="A0A194XTA5"/>
<feature type="compositionally biased region" description="Basic and acidic residues" evidence="1">
    <location>
        <begin position="11"/>
        <end position="20"/>
    </location>
</feature>
<evidence type="ECO:0000313" key="3">
    <source>
        <dbReference type="Proteomes" id="UP000070700"/>
    </source>
</evidence>
<dbReference type="RefSeq" id="XP_018077731.1">
    <property type="nucleotide sequence ID" value="XM_018222114.1"/>
</dbReference>
<dbReference type="AlphaFoldDB" id="A0A194XTA5"/>
<organism evidence="2 3">
    <name type="scientific">Mollisia scopiformis</name>
    <name type="common">Conifer needle endophyte fungus</name>
    <name type="synonym">Phialocephala scopiformis</name>
    <dbReference type="NCBI Taxonomy" id="149040"/>
    <lineage>
        <taxon>Eukaryota</taxon>
        <taxon>Fungi</taxon>
        <taxon>Dikarya</taxon>
        <taxon>Ascomycota</taxon>
        <taxon>Pezizomycotina</taxon>
        <taxon>Leotiomycetes</taxon>
        <taxon>Helotiales</taxon>
        <taxon>Mollisiaceae</taxon>
        <taxon>Mollisia</taxon>
    </lineage>
</organism>
<evidence type="ECO:0000313" key="2">
    <source>
        <dbReference type="EMBL" id="KUJ23376.1"/>
    </source>
</evidence>
<name>A0A194XTA5_MOLSC</name>
<feature type="compositionally biased region" description="Basic residues" evidence="1">
    <location>
        <begin position="60"/>
        <end position="69"/>
    </location>
</feature>
<accession>A0A194XTA5</accession>
<dbReference type="OrthoDB" id="10503888at2759"/>
<dbReference type="EMBL" id="KQ947405">
    <property type="protein sequence ID" value="KUJ23376.1"/>
    <property type="molecule type" value="Genomic_DNA"/>
</dbReference>